<evidence type="ECO:0000256" key="3">
    <source>
        <dbReference type="ARBA" id="ARBA00022884"/>
    </source>
</evidence>
<keyword evidence="3 6" id="KW-0694">RNA-binding</keyword>
<evidence type="ECO:0000256" key="4">
    <source>
        <dbReference type="ARBA" id="ARBA00022980"/>
    </source>
</evidence>
<gene>
    <name evidence="6" type="primary">rplF</name>
    <name evidence="10" type="ORF">EI74_0107</name>
</gene>
<evidence type="ECO:0000256" key="6">
    <source>
        <dbReference type="HAMAP-Rule" id="MF_01365"/>
    </source>
</evidence>
<dbReference type="AlphaFoldDB" id="A0A4R6IH44"/>
<dbReference type="PRINTS" id="PR00059">
    <property type="entry name" value="RIBOSOMALL6"/>
</dbReference>
<evidence type="ECO:0000313" key="10">
    <source>
        <dbReference type="EMBL" id="TDO21087.1"/>
    </source>
</evidence>
<evidence type="ECO:0000259" key="9">
    <source>
        <dbReference type="Pfam" id="PF00347"/>
    </source>
</evidence>
<dbReference type="InterPro" id="IPR020040">
    <property type="entry name" value="Ribosomal_uL6_a/b-dom"/>
</dbReference>
<comment type="caution">
    <text evidence="10">The sequence shown here is derived from an EMBL/GenBank/DDBJ whole genome shotgun (WGS) entry which is preliminary data.</text>
</comment>
<comment type="function">
    <text evidence="6 8">This protein binds to the 23S rRNA, and is important in its secondary structure. It is located near the subunit interface in the base of the L7/L12 stalk, and near the tRNA binding site of the peptidyltransferase center.</text>
</comment>
<keyword evidence="5 6" id="KW-0687">Ribonucleoprotein</keyword>
<protein>
    <recommendedName>
        <fullName evidence="6">Large ribosomal subunit protein uL6</fullName>
    </recommendedName>
</protein>
<dbReference type="PIRSF" id="PIRSF002162">
    <property type="entry name" value="Ribosomal_L6"/>
    <property type="match status" value="1"/>
</dbReference>
<accession>A0A4R6IH44</accession>
<dbReference type="Pfam" id="PF00347">
    <property type="entry name" value="Ribosomal_L6"/>
    <property type="match status" value="2"/>
</dbReference>
<dbReference type="InterPro" id="IPR000702">
    <property type="entry name" value="Ribosomal_uL6-like"/>
</dbReference>
<evidence type="ECO:0000256" key="7">
    <source>
        <dbReference type="RuleBase" id="RU003869"/>
    </source>
</evidence>
<keyword evidence="4 6" id="KW-0689">Ribosomal protein</keyword>
<proteinExistence type="inferred from homology"/>
<evidence type="ECO:0000256" key="5">
    <source>
        <dbReference type="ARBA" id="ARBA00023274"/>
    </source>
</evidence>
<dbReference type="Gene3D" id="3.90.930.12">
    <property type="entry name" value="Ribosomal protein L6, alpha-beta domain"/>
    <property type="match status" value="2"/>
</dbReference>
<comment type="subunit">
    <text evidence="6">Part of the 50S ribosomal subunit.</text>
</comment>
<dbReference type="InterPro" id="IPR036789">
    <property type="entry name" value="Ribosomal_uL6-like_a/b-dom_sf"/>
</dbReference>
<dbReference type="NCBIfam" id="TIGR03654">
    <property type="entry name" value="L6_bact"/>
    <property type="match status" value="1"/>
</dbReference>
<keyword evidence="11" id="KW-1185">Reference proteome</keyword>
<dbReference type="PANTHER" id="PTHR11655">
    <property type="entry name" value="60S/50S RIBOSOMAL PROTEIN L6/L9"/>
    <property type="match status" value="1"/>
</dbReference>
<dbReference type="FunFam" id="3.90.930.12:FF:000001">
    <property type="entry name" value="50S ribosomal protein L6"/>
    <property type="match status" value="1"/>
</dbReference>
<feature type="domain" description="Large ribosomal subunit protein uL6 alpha-beta" evidence="9">
    <location>
        <begin position="11"/>
        <end position="83"/>
    </location>
</feature>
<dbReference type="GO" id="GO:0019843">
    <property type="term" value="F:rRNA binding"/>
    <property type="evidence" value="ECO:0007669"/>
    <property type="project" value="UniProtKB-UniRule"/>
</dbReference>
<dbReference type="OrthoDB" id="9805007at2"/>
<evidence type="ECO:0000256" key="1">
    <source>
        <dbReference type="ARBA" id="ARBA00009356"/>
    </source>
</evidence>
<evidence type="ECO:0000256" key="8">
    <source>
        <dbReference type="RuleBase" id="RU003870"/>
    </source>
</evidence>
<evidence type="ECO:0000256" key="2">
    <source>
        <dbReference type="ARBA" id="ARBA00022730"/>
    </source>
</evidence>
<comment type="similarity">
    <text evidence="1 6 7">Belongs to the universal ribosomal protein uL6 family.</text>
</comment>
<dbReference type="InterPro" id="IPR019906">
    <property type="entry name" value="Ribosomal_uL6_bac-type"/>
</dbReference>
<feature type="domain" description="Large ribosomal subunit protein uL6 alpha-beta" evidence="9">
    <location>
        <begin position="92"/>
        <end position="165"/>
    </location>
</feature>
<dbReference type="GO" id="GO:0003735">
    <property type="term" value="F:structural constituent of ribosome"/>
    <property type="evidence" value="ECO:0007669"/>
    <property type="project" value="UniProtKB-UniRule"/>
</dbReference>
<dbReference type="GO" id="GO:0022625">
    <property type="term" value="C:cytosolic large ribosomal subunit"/>
    <property type="evidence" value="ECO:0007669"/>
    <property type="project" value="UniProtKB-UniRule"/>
</dbReference>
<dbReference type="SUPFAM" id="SSF56053">
    <property type="entry name" value="Ribosomal protein L6"/>
    <property type="match status" value="2"/>
</dbReference>
<dbReference type="RefSeq" id="WP_094254399.1">
    <property type="nucleotide sequence ID" value="NZ_NNCE01000001.1"/>
</dbReference>
<keyword evidence="2 6" id="KW-0699">rRNA-binding</keyword>
<reference evidence="10 11" key="1">
    <citation type="submission" date="2019-03" db="EMBL/GenBank/DDBJ databases">
        <title>Genomic Encyclopedia of Archaeal and Bacterial Type Strains, Phase II (KMG-II): from individual species to whole genera.</title>
        <authorList>
            <person name="Goeker M."/>
        </authorList>
    </citation>
    <scope>NUCLEOTIDE SEQUENCE [LARGE SCALE GENOMIC DNA]</scope>
    <source>
        <strain evidence="10 11">ATCC 700618</strain>
    </source>
</reference>
<dbReference type="EMBL" id="SNWN01000009">
    <property type="protein sequence ID" value="TDO21087.1"/>
    <property type="molecule type" value="Genomic_DNA"/>
</dbReference>
<sequence>MSRVGKRIITIPQGVEFNLTKENFLTVKGPLGQLQFQFSDLIVIKNENNQVTTERVNELKHTKQLHGTTNALIANMVHGVSKGYEIKLIIEGVGYKAALKGQELEVAAGYSHLVNLTIPQGLTIEVPKPVNISVKGIDKQIVGQFAANIRKIRPASPYSGKGIRYEGEKVRRKEGKKASK</sequence>
<dbReference type="GO" id="GO:0002181">
    <property type="term" value="P:cytoplasmic translation"/>
    <property type="evidence" value="ECO:0007669"/>
    <property type="project" value="TreeGrafter"/>
</dbReference>
<dbReference type="Proteomes" id="UP000295518">
    <property type="component" value="Unassembled WGS sequence"/>
</dbReference>
<evidence type="ECO:0000313" key="11">
    <source>
        <dbReference type="Proteomes" id="UP000295518"/>
    </source>
</evidence>
<dbReference type="PANTHER" id="PTHR11655:SF14">
    <property type="entry name" value="LARGE RIBOSOMAL SUBUNIT PROTEIN UL6M"/>
    <property type="match status" value="1"/>
</dbReference>
<organism evidence="10 11">
    <name type="scientific">Mycoplasma testudineum</name>
    <dbReference type="NCBI Taxonomy" id="244584"/>
    <lineage>
        <taxon>Bacteria</taxon>
        <taxon>Bacillati</taxon>
        <taxon>Mycoplasmatota</taxon>
        <taxon>Mollicutes</taxon>
        <taxon>Mycoplasmataceae</taxon>
        <taxon>Mycoplasma</taxon>
    </lineage>
</organism>
<name>A0A4R6IH44_9MOLU</name>
<dbReference type="HAMAP" id="MF_01365_B">
    <property type="entry name" value="Ribosomal_uL6_B"/>
    <property type="match status" value="1"/>
</dbReference>
<dbReference type="FunFam" id="3.90.930.12:FF:000002">
    <property type="entry name" value="50S ribosomal protein L6"/>
    <property type="match status" value="1"/>
</dbReference>